<evidence type="ECO:0000313" key="1">
    <source>
        <dbReference type="EMBL" id="NWD44154.1"/>
    </source>
</evidence>
<sequence length="101" mass="11059">MDKIVPDPPRTTRDREAFDRALSHYLRPDPASHPIFTVHQDVSFEDAIAQISELLRCAAATAEGSVQGSTGENRGMACATVHLIDMARTLADQALDCLKPR</sequence>
<dbReference type="AlphaFoldDB" id="A0AAJ3LIB4"/>
<dbReference type="Proteomes" id="UP000546584">
    <property type="component" value="Unassembled WGS sequence"/>
</dbReference>
<accession>A0AAJ3LIB4</accession>
<organism evidence="1 2">
    <name type="scientific">Pseudomonas yamanorum</name>
    <dbReference type="NCBI Taxonomy" id="515393"/>
    <lineage>
        <taxon>Bacteria</taxon>
        <taxon>Pseudomonadati</taxon>
        <taxon>Pseudomonadota</taxon>
        <taxon>Gammaproteobacteria</taxon>
        <taxon>Pseudomonadales</taxon>
        <taxon>Pseudomonadaceae</taxon>
        <taxon>Pseudomonas</taxon>
    </lineage>
</organism>
<protein>
    <submittedName>
        <fullName evidence="1">DUF3077 domain-containing protein</fullName>
    </submittedName>
</protein>
<evidence type="ECO:0000313" key="2">
    <source>
        <dbReference type="Proteomes" id="UP000546584"/>
    </source>
</evidence>
<reference evidence="1 2" key="1">
    <citation type="submission" date="2020-04" db="EMBL/GenBank/DDBJ databases">
        <title>Molecular characterization of pseudomonads from Agaricus bisporus reveal novel blotch 2 pathogens in Western Europe.</title>
        <authorList>
            <person name="Taparia T."/>
            <person name="Krijger M."/>
            <person name="Haynes E."/>
            <person name="Elpinstone J.G."/>
            <person name="Noble R."/>
            <person name="Van Der Wolf J."/>
        </authorList>
    </citation>
    <scope>NUCLEOTIDE SEQUENCE [LARGE SCALE GENOMIC DNA]</scope>
    <source>
        <strain evidence="1 2">IPO3753</strain>
    </source>
</reference>
<dbReference type="RefSeq" id="WP_177026655.1">
    <property type="nucleotide sequence ID" value="NZ_JACAQR010000029.1"/>
</dbReference>
<dbReference type="EMBL" id="JACAQR010000029">
    <property type="protein sequence ID" value="NWD44154.1"/>
    <property type="molecule type" value="Genomic_DNA"/>
</dbReference>
<comment type="caution">
    <text evidence="1">The sequence shown here is derived from an EMBL/GenBank/DDBJ whole genome shotgun (WGS) entry which is preliminary data.</text>
</comment>
<gene>
    <name evidence="1" type="ORF">HX826_19950</name>
</gene>
<dbReference type="Pfam" id="PF19619">
    <property type="entry name" value="DUF6124"/>
    <property type="match status" value="1"/>
</dbReference>
<proteinExistence type="predicted"/>
<name>A0AAJ3LIB4_9PSED</name>